<keyword evidence="1" id="KW-0677">Repeat</keyword>
<dbReference type="InterPro" id="IPR027417">
    <property type="entry name" value="P-loop_NTPase"/>
</dbReference>
<evidence type="ECO:0000259" key="2">
    <source>
        <dbReference type="Pfam" id="PF22939"/>
    </source>
</evidence>
<feature type="domain" description="GPI inositol-deacylase winged helix" evidence="2">
    <location>
        <begin position="307"/>
        <end position="385"/>
    </location>
</feature>
<evidence type="ECO:0000256" key="1">
    <source>
        <dbReference type="ARBA" id="ARBA00022737"/>
    </source>
</evidence>
<sequence>ERKSIINWFYRESFDIKHVDIIAMRQPGTGEWFFRRPEFQGWVQKNSNSPILWGYGIPGAGKTFLCSVVIDHFQERKRTANYGLAYMYFDYREQEQQGPYQVLASLVKQLLFQLIPLPPPVDELYKRLEPHGKRPSLDELYSILKVSFTEFDQVFLIFDALDECDQKRQRKALLPLFHRLAQSGTHIFITSRQHPEDIRDSMSASASIELSPSIEDMRLFIEQRIEENVRARRIVKQGKCKDLIINELIQSAQGMFLLLHFHIELICEETNVRLMCRALQSLRDSSNEERPLNPTYDRAMTIIKNQGKGSTAIAMKILSWLVEARRTLSVDELREAIAVENNRYELDEYDWTDKATMLDVCAGLIMIDEKSNVIRFVHYTVQEYL</sequence>
<dbReference type="Pfam" id="PF24883">
    <property type="entry name" value="NPHP3_N"/>
    <property type="match status" value="1"/>
</dbReference>
<name>A0A3N4L073_9PEZI</name>
<dbReference type="SUPFAM" id="SSF52540">
    <property type="entry name" value="P-loop containing nucleoside triphosphate hydrolases"/>
    <property type="match status" value="1"/>
</dbReference>
<proteinExistence type="predicted"/>
<reference evidence="4 5" key="1">
    <citation type="journal article" date="2018" name="Nat. Ecol. Evol.">
        <title>Pezizomycetes genomes reveal the molecular basis of ectomycorrhizal truffle lifestyle.</title>
        <authorList>
            <person name="Murat C."/>
            <person name="Payen T."/>
            <person name="Noel B."/>
            <person name="Kuo A."/>
            <person name="Morin E."/>
            <person name="Chen J."/>
            <person name="Kohler A."/>
            <person name="Krizsan K."/>
            <person name="Balestrini R."/>
            <person name="Da Silva C."/>
            <person name="Montanini B."/>
            <person name="Hainaut M."/>
            <person name="Levati E."/>
            <person name="Barry K.W."/>
            <person name="Belfiori B."/>
            <person name="Cichocki N."/>
            <person name="Clum A."/>
            <person name="Dockter R.B."/>
            <person name="Fauchery L."/>
            <person name="Guy J."/>
            <person name="Iotti M."/>
            <person name="Le Tacon F."/>
            <person name="Lindquist E.A."/>
            <person name="Lipzen A."/>
            <person name="Malagnac F."/>
            <person name="Mello A."/>
            <person name="Molinier V."/>
            <person name="Miyauchi S."/>
            <person name="Poulain J."/>
            <person name="Riccioni C."/>
            <person name="Rubini A."/>
            <person name="Sitrit Y."/>
            <person name="Splivallo R."/>
            <person name="Traeger S."/>
            <person name="Wang M."/>
            <person name="Zifcakova L."/>
            <person name="Wipf D."/>
            <person name="Zambonelli A."/>
            <person name="Paolocci F."/>
            <person name="Nowrousian M."/>
            <person name="Ottonello S."/>
            <person name="Baldrian P."/>
            <person name="Spatafora J.W."/>
            <person name="Henrissat B."/>
            <person name="Nagy L.G."/>
            <person name="Aury J.M."/>
            <person name="Wincker P."/>
            <person name="Grigoriev I.V."/>
            <person name="Bonfante P."/>
            <person name="Martin F.M."/>
        </authorList>
    </citation>
    <scope>NUCLEOTIDE SEQUENCE [LARGE SCALE GENOMIC DNA]</scope>
    <source>
        <strain evidence="4 5">CCBAS932</strain>
    </source>
</reference>
<accession>A0A3N4L073</accession>
<gene>
    <name evidence="4" type="ORF">P167DRAFT_475195</name>
</gene>
<dbReference type="AlphaFoldDB" id="A0A3N4L073"/>
<feature type="non-terminal residue" evidence="4">
    <location>
        <position position="1"/>
    </location>
</feature>
<dbReference type="PANTHER" id="PTHR10039">
    <property type="entry name" value="AMELOGENIN"/>
    <property type="match status" value="1"/>
</dbReference>
<evidence type="ECO:0000313" key="4">
    <source>
        <dbReference type="EMBL" id="RPB15059.1"/>
    </source>
</evidence>
<dbReference type="Proteomes" id="UP000277580">
    <property type="component" value="Unassembled WGS sequence"/>
</dbReference>
<dbReference type="OrthoDB" id="448455at2759"/>
<evidence type="ECO:0000313" key="5">
    <source>
        <dbReference type="Proteomes" id="UP000277580"/>
    </source>
</evidence>
<dbReference type="InParanoid" id="A0A3N4L073"/>
<protein>
    <submittedName>
        <fullName evidence="4">Uncharacterized protein</fullName>
    </submittedName>
</protein>
<dbReference type="STRING" id="1392247.A0A3N4L073"/>
<feature type="domain" description="Nephrocystin 3-like N-terminal" evidence="3">
    <location>
        <begin position="28"/>
        <end position="192"/>
    </location>
</feature>
<dbReference type="PANTHER" id="PTHR10039:SF15">
    <property type="entry name" value="NACHT DOMAIN-CONTAINING PROTEIN"/>
    <property type="match status" value="1"/>
</dbReference>
<dbReference type="EMBL" id="ML119115">
    <property type="protein sequence ID" value="RPB15059.1"/>
    <property type="molecule type" value="Genomic_DNA"/>
</dbReference>
<dbReference type="Pfam" id="PF22939">
    <property type="entry name" value="WHD_GPIID"/>
    <property type="match status" value="1"/>
</dbReference>
<keyword evidence="5" id="KW-1185">Reference proteome</keyword>
<feature type="non-terminal residue" evidence="4">
    <location>
        <position position="385"/>
    </location>
</feature>
<dbReference type="InterPro" id="IPR054471">
    <property type="entry name" value="GPIID_WHD"/>
</dbReference>
<dbReference type="InterPro" id="IPR056884">
    <property type="entry name" value="NPHP3-like_N"/>
</dbReference>
<evidence type="ECO:0000259" key="3">
    <source>
        <dbReference type="Pfam" id="PF24883"/>
    </source>
</evidence>
<organism evidence="4 5">
    <name type="scientific">Morchella conica CCBAS932</name>
    <dbReference type="NCBI Taxonomy" id="1392247"/>
    <lineage>
        <taxon>Eukaryota</taxon>
        <taxon>Fungi</taxon>
        <taxon>Dikarya</taxon>
        <taxon>Ascomycota</taxon>
        <taxon>Pezizomycotina</taxon>
        <taxon>Pezizomycetes</taxon>
        <taxon>Pezizales</taxon>
        <taxon>Morchellaceae</taxon>
        <taxon>Morchella</taxon>
    </lineage>
</organism>
<dbReference type="Gene3D" id="3.40.50.300">
    <property type="entry name" value="P-loop containing nucleotide triphosphate hydrolases"/>
    <property type="match status" value="1"/>
</dbReference>